<protein>
    <recommendedName>
        <fullName evidence="5">DUF2513 domain-containing protein</fullName>
    </recommendedName>
</protein>
<evidence type="ECO:0008006" key="5">
    <source>
        <dbReference type="Google" id="ProtNLM"/>
    </source>
</evidence>
<reference evidence="1 3" key="1">
    <citation type="submission" date="2020-05" db="EMBL/GenBank/DDBJ databases">
        <title>Characterization of novel class B3 metallo-beta-lactamase from novel Pseudomonas species.</title>
        <authorList>
            <person name="Yamada K."/>
            <person name="Aoki K."/>
            <person name="Ishii Y."/>
        </authorList>
    </citation>
    <scope>NUCLEOTIDE SEQUENCE [LARGE SCALE GENOMIC DNA]</scope>
    <source>
        <strain evidence="1 3">TUM18999</strain>
        <strain evidence="2 4">TUM20286</strain>
    </source>
</reference>
<dbReference type="KEGG" id="ptw:TUM18999_27100"/>
<evidence type="ECO:0000313" key="4">
    <source>
        <dbReference type="Proteomes" id="UP001054892"/>
    </source>
</evidence>
<dbReference type="Proteomes" id="UP000509383">
    <property type="component" value="Chromosome"/>
</dbReference>
<keyword evidence="4" id="KW-1185">Reference proteome</keyword>
<evidence type="ECO:0000313" key="3">
    <source>
        <dbReference type="Proteomes" id="UP000509383"/>
    </source>
</evidence>
<dbReference type="AlphaFoldDB" id="A0A6J4E5G3"/>
<dbReference type="Pfam" id="PF10711">
    <property type="entry name" value="DUF2513"/>
    <property type="match status" value="1"/>
</dbReference>
<name>A0A6J4E5G3_9PSED</name>
<evidence type="ECO:0000313" key="1">
    <source>
        <dbReference type="EMBL" id="BCG24519.1"/>
    </source>
</evidence>
<accession>A0A6J4E5G3</accession>
<sequence>MKRDWELIRALLLEIEALGHGQHFHPQPLAGHGLEMVSHNLHLMCQAGLAECTPHHPWNGDPVMIAKGLTLAGHDLLDLIRDEAAWRAKRQFIEQRMGGVSLETLRSTAIPPAVGDAARQLRLAQNDAQFS</sequence>
<dbReference type="InterPro" id="IPR019650">
    <property type="entry name" value="DUF2513"/>
</dbReference>
<dbReference type="EMBL" id="AP023189">
    <property type="protein sequence ID" value="BCG24519.1"/>
    <property type="molecule type" value="Genomic_DNA"/>
</dbReference>
<dbReference type="EMBL" id="BQKM01000003">
    <property type="protein sequence ID" value="GJN52123.1"/>
    <property type="molecule type" value="Genomic_DNA"/>
</dbReference>
<proteinExistence type="predicted"/>
<evidence type="ECO:0000313" key="2">
    <source>
        <dbReference type="EMBL" id="GJN52123.1"/>
    </source>
</evidence>
<gene>
    <name evidence="1" type="ORF">TUM18999_27100</name>
    <name evidence="2" type="ORF">TUM20286_18750</name>
</gene>
<organism evidence="1 3">
    <name type="scientific">Pseudomonas tohonis</name>
    <dbReference type="NCBI Taxonomy" id="2725477"/>
    <lineage>
        <taxon>Bacteria</taxon>
        <taxon>Pseudomonadati</taxon>
        <taxon>Pseudomonadota</taxon>
        <taxon>Gammaproteobacteria</taxon>
        <taxon>Pseudomonadales</taxon>
        <taxon>Pseudomonadaceae</taxon>
        <taxon>Pseudomonas</taxon>
    </lineage>
</organism>
<dbReference type="Proteomes" id="UP001054892">
    <property type="component" value="Unassembled WGS sequence"/>
</dbReference>
<dbReference type="RefSeq" id="WP_173174139.1">
    <property type="nucleotide sequence ID" value="NZ_AP023189.1"/>
</dbReference>